<dbReference type="AlphaFoldDB" id="A0A1A6HR87"/>
<dbReference type="STRING" id="56216.A0A1A6HR87"/>
<feature type="region of interest" description="Disordered" evidence="1">
    <location>
        <begin position="94"/>
        <end position="126"/>
    </location>
</feature>
<gene>
    <name evidence="2" type="ORF">A6R68_20832</name>
</gene>
<dbReference type="Proteomes" id="UP000092124">
    <property type="component" value="Unassembled WGS sequence"/>
</dbReference>
<sequence length="126" mass="13488">KSEVSTSDFLSEDDSMEPSKTMNQSKASGRSSEVVGSSEHKLKKRAADKKSRSVVDDQVLSRIPVHTPATSLSVDRLALLGRIHSVRIIIETMGVPPDSPHMTPSRKGFAGKPPKPAAATAAAKKR</sequence>
<protein>
    <submittedName>
        <fullName evidence="2">Uncharacterized protein</fullName>
    </submittedName>
</protein>
<name>A0A1A6HR87_NEOLE</name>
<feature type="region of interest" description="Disordered" evidence="1">
    <location>
        <begin position="1"/>
        <end position="56"/>
    </location>
</feature>
<evidence type="ECO:0000256" key="1">
    <source>
        <dbReference type="SAM" id="MobiDB-lite"/>
    </source>
</evidence>
<reference evidence="2 3" key="1">
    <citation type="submission" date="2016-06" db="EMBL/GenBank/DDBJ databases">
        <title>The Draft Genome Sequence and Annotation of the Desert Woodrat Neotoma lepida.</title>
        <authorList>
            <person name="Campbell M."/>
            <person name="Oakeson K.F."/>
            <person name="Yandell M."/>
            <person name="Halpert J.R."/>
            <person name="Dearing D."/>
        </authorList>
    </citation>
    <scope>NUCLEOTIDE SEQUENCE [LARGE SCALE GENOMIC DNA]</scope>
    <source>
        <strain evidence="2">417</strain>
        <tissue evidence="2">Liver</tissue>
    </source>
</reference>
<feature type="compositionally biased region" description="Low complexity" evidence="1">
    <location>
        <begin position="117"/>
        <end position="126"/>
    </location>
</feature>
<dbReference type="OrthoDB" id="79771at2759"/>
<proteinExistence type="predicted"/>
<feature type="compositionally biased region" description="Low complexity" evidence="1">
    <location>
        <begin position="28"/>
        <end position="37"/>
    </location>
</feature>
<feature type="compositionally biased region" description="Polar residues" evidence="1">
    <location>
        <begin position="18"/>
        <end position="27"/>
    </location>
</feature>
<organism evidence="2 3">
    <name type="scientific">Neotoma lepida</name>
    <name type="common">Desert woodrat</name>
    <dbReference type="NCBI Taxonomy" id="56216"/>
    <lineage>
        <taxon>Eukaryota</taxon>
        <taxon>Metazoa</taxon>
        <taxon>Chordata</taxon>
        <taxon>Craniata</taxon>
        <taxon>Vertebrata</taxon>
        <taxon>Euteleostomi</taxon>
        <taxon>Mammalia</taxon>
        <taxon>Eutheria</taxon>
        <taxon>Euarchontoglires</taxon>
        <taxon>Glires</taxon>
        <taxon>Rodentia</taxon>
        <taxon>Myomorpha</taxon>
        <taxon>Muroidea</taxon>
        <taxon>Cricetidae</taxon>
        <taxon>Neotominae</taxon>
        <taxon>Neotoma</taxon>
    </lineage>
</organism>
<feature type="non-terminal residue" evidence="2">
    <location>
        <position position="1"/>
    </location>
</feature>
<keyword evidence="3" id="KW-1185">Reference proteome</keyword>
<comment type="caution">
    <text evidence="2">The sequence shown here is derived from an EMBL/GenBank/DDBJ whole genome shotgun (WGS) entry which is preliminary data.</text>
</comment>
<accession>A0A1A6HR87</accession>
<dbReference type="EMBL" id="LZPO01017300">
    <property type="protein sequence ID" value="OBS80973.1"/>
    <property type="molecule type" value="Genomic_DNA"/>
</dbReference>
<evidence type="ECO:0000313" key="3">
    <source>
        <dbReference type="Proteomes" id="UP000092124"/>
    </source>
</evidence>
<evidence type="ECO:0000313" key="2">
    <source>
        <dbReference type="EMBL" id="OBS80973.1"/>
    </source>
</evidence>